<gene>
    <name evidence="1" type="ORF">BJ138DRAFT_1128429</name>
</gene>
<evidence type="ECO:0000313" key="2">
    <source>
        <dbReference type="Proteomes" id="UP000790377"/>
    </source>
</evidence>
<protein>
    <submittedName>
        <fullName evidence="1">Mitochondrial carrier protein RIM2</fullName>
    </submittedName>
</protein>
<evidence type="ECO:0000313" key="1">
    <source>
        <dbReference type="EMBL" id="KAH7908486.1"/>
    </source>
</evidence>
<keyword evidence="2" id="KW-1185">Reference proteome</keyword>
<accession>A0ACB8A5J2</accession>
<name>A0ACB8A5J2_9AGAM</name>
<proteinExistence type="predicted"/>
<comment type="caution">
    <text evidence="1">The sequence shown here is derived from an EMBL/GenBank/DDBJ whole genome shotgun (WGS) entry which is preliminary data.</text>
</comment>
<organism evidence="1 2">
    <name type="scientific">Hygrophoropsis aurantiaca</name>
    <dbReference type="NCBI Taxonomy" id="72124"/>
    <lineage>
        <taxon>Eukaryota</taxon>
        <taxon>Fungi</taxon>
        <taxon>Dikarya</taxon>
        <taxon>Basidiomycota</taxon>
        <taxon>Agaricomycotina</taxon>
        <taxon>Agaricomycetes</taxon>
        <taxon>Agaricomycetidae</taxon>
        <taxon>Boletales</taxon>
        <taxon>Coniophorineae</taxon>
        <taxon>Hygrophoropsidaceae</taxon>
        <taxon>Hygrophoropsis</taxon>
    </lineage>
</organism>
<dbReference type="EMBL" id="MU267819">
    <property type="protein sequence ID" value="KAH7908486.1"/>
    <property type="molecule type" value="Genomic_DNA"/>
</dbReference>
<reference evidence="1" key="1">
    <citation type="journal article" date="2021" name="New Phytol.">
        <title>Evolutionary innovations through gain and loss of genes in the ectomycorrhizal Boletales.</title>
        <authorList>
            <person name="Wu G."/>
            <person name="Miyauchi S."/>
            <person name="Morin E."/>
            <person name="Kuo A."/>
            <person name="Drula E."/>
            <person name="Varga T."/>
            <person name="Kohler A."/>
            <person name="Feng B."/>
            <person name="Cao Y."/>
            <person name="Lipzen A."/>
            <person name="Daum C."/>
            <person name="Hundley H."/>
            <person name="Pangilinan J."/>
            <person name="Johnson J."/>
            <person name="Barry K."/>
            <person name="LaButti K."/>
            <person name="Ng V."/>
            <person name="Ahrendt S."/>
            <person name="Min B."/>
            <person name="Choi I.G."/>
            <person name="Park H."/>
            <person name="Plett J.M."/>
            <person name="Magnuson J."/>
            <person name="Spatafora J.W."/>
            <person name="Nagy L.G."/>
            <person name="Henrissat B."/>
            <person name="Grigoriev I.V."/>
            <person name="Yang Z.L."/>
            <person name="Xu J."/>
            <person name="Martin F.M."/>
        </authorList>
    </citation>
    <scope>NUCLEOTIDE SEQUENCE</scope>
    <source>
        <strain evidence="1">ATCC 28755</strain>
    </source>
</reference>
<dbReference type="Proteomes" id="UP000790377">
    <property type="component" value="Unassembled WGS sequence"/>
</dbReference>
<sequence>MSNPSASTSLLPAKSWQHFVAGGLGGMCGAIVTSPFDVVKTRLQSSLFREKLTSVGVVGGGVAALPQRSGGLLWNFVETGHILRDIYRDESPQALFKGLGPTLVGVIPARSINFFTYGNGKQIIANNFNHGQENSYVHLAAAAIAGIATGTATNPIWVVKTRLQLTASERRPNPTLASIAAAKNATAGPTQALGGSFAMIKHILREEGVRGFYKGLSASYLGVTEGTIQWVLYERLKRLSSDTQGRGGLVEWFGMLGSAGTAKCVASLITYPHEVLRTRLRQPSINGVVKYHGLWQTLRLVIAEEGARSLYSGLSAHLMRVVPNAAVMYSIYEGILRWGENS</sequence>